<gene>
    <name evidence="1" type="ORF">SAMN05216174_1011000</name>
</gene>
<dbReference type="Proteomes" id="UP000199501">
    <property type="component" value="Unassembled WGS sequence"/>
</dbReference>
<dbReference type="RefSeq" id="WP_267463890.1">
    <property type="nucleotide sequence ID" value="NZ_FMZZ01000001.1"/>
</dbReference>
<evidence type="ECO:0000313" key="1">
    <source>
        <dbReference type="EMBL" id="SDC32306.1"/>
    </source>
</evidence>
<reference evidence="2" key="1">
    <citation type="submission" date="2016-10" db="EMBL/GenBank/DDBJ databases">
        <authorList>
            <person name="Varghese N."/>
            <person name="Submissions S."/>
        </authorList>
    </citation>
    <scope>NUCLEOTIDE SEQUENCE [LARGE SCALE GENOMIC DNA]</scope>
    <source>
        <strain evidence="2">IBRC-M 10403</strain>
    </source>
</reference>
<dbReference type="EMBL" id="FMZZ01000001">
    <property type="protein sequence ID" value="SDC32306.1"/>
    <property type="molecule type" value="Genomic_DNA"/>
</dbReference>
<sequence length="40" mass="4236">MLDLVSPLPVEVAGVRKEISRVYTAVDEPGRVIRAGTLGA</sequence>
<name>A0A1G6KPN3_9PSEU</name>
<dbReference type="AlphaFoldDB" id="A0A1G6KPN3"/>
<proteinExistence type="predicted"/>
<evidence type="ECO:0000313" key="2">
    <source>
        <dbReference type="Proteomes" id="UP000199501"/>
    </source>
</evidence>
<keyword evidence="2" id="KW-1185">Reference proteome</keyword>
<organism evidence="1 2">
    <name type="scientific">Actinokineospora iranica</name>
    <dbReference type="NCBI Taxonomy" id="1271860"/>
    <lineage>
        <taxon>Bacteria</taxon>
        <taxon>Bacillati</taxon>
        <taxon>Actinomycetota</taxon>
        <taxon>Actinomycetes</taxon>
        <taxon>Pseudonocardiales</taxon>
        <taxon>Pseudonocardiaceae</taxon>
        <taxon>Actinokineospora</taxon>
    </lineage>
</organism>
<protein>
    <submittedName>
        <fullName evidence="1">Uncharacterized protein</fullName>
    </submittedName>
</protein>
<accession>A0A1G6KPN3</accession>